<accession>A0A9W7DV34</accession>
<comment type="caution">
    <text evidence="1">The sequence shown here is derived from an EMBL/GenBank/DDBJ whole genome shotgun (WGS) entry which is preliminary data.</text>
</comment>
<dbReference type="AlphaFoldDB" id="A0A9W7DV34"/>
<evidence type="ECO:0000313" key="2">
    <source>
        <dbReference type="Proteomes" id="UP001165085"/>
    </source>
</evidence>
<sequence length="199" mass="21591">MYDETLSSWMAPYIDIYSWNLIQRGDHGTPDGGPELGIAILGPRGDNNYLGISGCTECDATGCVTKECEYSETSCETTSVSGSPGFGCGPDPSTWPAEDRKCQDNIMNMAPGSGFDELSTFWKFSEPWSAVKDGVPTSIVTGPRPGPEGGDVFISTYMCVGGVHVESEMSNCGNTCLMEEWEHEGVRESFLITCDTWNF</sequence>
<proteinExistence type="predicted"/>
<dbReference type="EMBL" id="BRXY01000038">
    <property type="protein sequence ID" value="GMH56088.1"/>
    <property type="molecule type" value="Genomic_DNA"/>
</dbReference>
<keyword evidence="2" id="KW-1185">Reference proteome</keyword>
<protein>
    <submittedName>
        <fullName evidence="1">Uncharacterized protein</fullName>
    </submittedName>
</protein>
<gene>
    <name evidence="1" type="ORF">TrST_g3028</name>
</gene>
<name>A0A9W7DV34_9STRA</name>
<dbReference type="Proteomes" id="UP001165085">
    <property type="component" value="Unassembled WGS sequence"/>
</dbReference>
<reference evidence="2" key="1">
    <citation type="journal article" date="2023" name="Commun. Biol.">
        <title>Genome analysis of Parmales, the sister group of diatoms, reveals the evolutionary specialization of diatoms from phago-mixotrophs to photoautotrophs.</title>
        <authorList>
            <person name="Ban H."/>
            <person name="Sato S."/>
            <person name="Yoshikawa S."/>
            <person name="Yamada K."/>
            <person name="Nakamura Y."/>
            <person name="Ichinomiya M."/>
            <person name="Sato N."/>
            <person name="Blanc-Mathieu R."/>
            <person name="Endo H."/>
            <person name="Kuwata A."/>
            <person name="Ogata H."/>
        </authorList>
    </citation>
    <scope>NUCLEOTIDE SEQUENCE [LARGE SCALE GENOMIC DNA]</scope>
    <source>
        <strain evidence="2">NIES 3701</strain>
    </source>
</reference>
<evidence type="ECO:0000313" key="1">
    <source>
        <dbReference type="EMBL" id="GMH56088.1"/>
    </source>
</evidence>
<organism evidence="1 2">
    <name type="scientific">Triparma strigata</name>
    <dbReference type="NCBI Taxonomy" id="1606541"/>
    <lineage>
        <taxon>Eukaryota</taxon>
        <taxon>Sar</taxon>
        <taxon>Stramenopiles</taxon>
        <taxon>Ochrophyta</taxon>
        <taxon>Bolidophyceae</taxon>
        <taxon>Parmales</taxon>
        <taxon>Triparmaceae</taxon>
        <taxon>Triparma</taxon>
    </lineage>
</organism>